<gene>
    <name evidence="1" type="ORF">BkAM31D_06120</name>
</gene>
<sequence length="68" mass="7881">MDITLIKKQIHSVTKSYTEQDIGLPLSQEEEEDLTKKILSKIMNDNKEPIRDVIHDVVYSFFAGQDDE</sequence>
<dbReference type="Pfam" id="PF14164">
    <property type="entry name" value="YqzH"/>
    <property type="match status" value="1"/>
</dbReference>
<organism evidence="1 2">
    <name type="scientific">Halalkalibacter krulwichiae</name>
    <dbReference type="NCBI Taxonomy" id="199441"/>
    <lineage>
        <taxon>Bacteria</taxon>
        <taxon>Bacillati</taxon>
        <taxon>Bacillota</taxon>
        <taxon>Bacilli</taxon>
        <taxon>Bacillales</taxon>
        <taxon>Bacillaceae</taxon>
        <taxon>Halalkalibacter</taxon>
    </lineage>
</organism>
<dbReference type="InterPro" id="IPR025546">
    <property type="entry name" value="YqzH"/>
</dbReference>
<dbReference type="RefSeq" id="WP_066153953.1">
    <property type="nucleotide sequence ID" value="NZ_CP020814.1"/>
</dbReference>
<evidence type="ECO:0000313" key="2">
    <source>
        <dbReference type="Proteomes" id="UP000193006"/>
    </source>
</evidence>
<accession>A0A1X9M9Y4</accession>
<dbReference type="AlphaFoldDB" id="A0A1X9M9Y4"/>
<reference evidence="1 2" key="1">
    <citation type="submission" date="2017-04" db="EMBL/GenBank/DDBJ databases">
        <title>Bacillus krulwichiae AM31D Genome sequencing and assembly.</title>
        <authorList>
            <person name="Krulwich T.A."/>
            <person name="Anastor L."/>
            <person name="Ehrlich R."/>
            <person name="Ehrlich G.D."/>
            <person name="Janto B."/>
        </authorList>
    </citation>
    <scope>NUCLEOTIDE SEQUENCE [LARGE SCALE GENOMIC DNA]</scope>
    <source>
        <strain evidence="1 2">AM31D</strain>
    </source>
</reference>
<dbReference type="KEGG" id="bkw:BkAM31D_06120"/>
<name>A0A1X9M9Y4_9BACI</name>
<dbReference type="Proteomes" id="UP000193006">
    <property type="component" value="Chromosome"/>
</dbReference>
<dbReference type="EMBL" id="CP020814">
    <property type="protein sequence ID" value="ARK29464.1"/>
    <property type="molecule type" value="Genomic_DNA"/>
</dbReference>
<protein>
    <recommendedName>
        <fullName evidence="3">YqzH-like protein</fullName>
    </recommendedName>
</protein>
<evidence type="ECO:0000313" key="1">
    <source>
        <dbReference type="EMBL" id="ARK29464.1"/>
    </source>
</evidence>
<proteinExistence type="predicted"/>
<keyword evidence="2" id="KW-1185">Reference proteome</keyword>
<evidence type="ECO:0008006" key="3">
    <source>
        <dbReference type="Google" id="ProtNLM"/>
    </source>
</evidence>